<dbReference type="PANTHER" id="PTHR36966">
    <property type="entry name" value="REP-ASSOCIATED TYROSINE TRANSPOSASE"/>
    <property type="match status" value="1"/>
</dbReference>
<comment type="caution">
    <text evidence="2">The sequence shown here is derived from an EMBL/GenBank/DDBJ whole genome shotgun (WGS) entry which is preliminary data.</text>
</comment>
<proteinExistence type="predicted"/>
<organism evidence="2 3">
    <name type="scientific">Dyadobacter linearis</name>
    <dbReference type="NCBI Taxonomy" id="2823330"/>
    <lineage>
        <taxon>Bacteria</taxon>
        <taxon>Pseudomonadati</taxon>
        <taxon>Bacteroidota</taxon>
        <taxon>Cytophagia</taxon>
        <taxon>Cytophagales</taxon>
        <taxon>Spirosomataceae</taxon>
        <taxon>Dyadobacter</taxon>
    </lineage>
</organism>
<evidence type="ECO:0000259" key="1">
    <source>
        <dbReference type="SMART" id="SM01321"/>
    </source>
</evidence>
<accession>A0ABM8UMR6</accession>
<dbReference type="InterPro" id="IPR002686">
    <property type="entry name" value="Transposase_17"/>
</dbReference>
<dbReference type="InterPro" id="IPR036515">
    <property type="entry name" value="Transposase_17_sf"/>
</dbReference>
<dbReference type="SMART" id="SM01321">
    <property type="entry name" value="Y1_Tnp"/>
    <property type="match status" value="1"/>
</dbReference>
<protein>
    <recommendedName>
        <fullName evidence="1">Transposase IS200-like domain-containing protein</fullName>
    </recommendedName>
</protein>
<dbReference type="EMBL" id="CAJRAU010000002">
    <property type="protein sequence ID" value="CAG5068755.1"/>
    <property type="molecule type" value="Genomic_DNA"/>
</dbReference>
<keyword evidence="3" id="KW-1185">Reference proteome</keyword>
<dbReference type="SUPFAM" id="SSF143422">
    <property type="entry name" value="Transposase IS200-like"/>
    <property type="match status" value="1"/>
</dbReference>
<dbReference type="Proteomes" id="UP000679725">
    <property type="component" value="Unassembled WGS sequence"/>
</dbReference>
<gene>
    <name evidence="2" type="ORF">DYBT9623_01487</name>
</gene>
<dbReference type="PANTHER" id="PTHR36966:SF1">
    <property type="entry name" value="REP-ASSOCIATED TYROSINE TRANSPOSASE"/>
    <property type="match status" value="1"/>
</dbReference>
<evidence type="ECO:0000313" key="3">
    <source>
        <dbReference type="Proteomes" id="UP000679725"/>
    </source>
</evidence>
<dbReference type="RefSeq" id="WP_229254576.1">
    <property type="nucleotide sequence ID" value="NZ_CAJRAU010000002.1"/>
</dbReference>
<dbReference type="InterPro" id="IPR052715">
    <property type="entry name" value="RAYT_transposase"/>
</dbReference>
<evidence type="ECO:0000313" key="2">
    <source>
        <dbReference type="EMBL" id="CAG5068755.1"/>
    </source>
</evidence>
<sequence>METHYIQFCTATILDWKNILASDKYKDIIIESMRFLVDKGRAQIHGFVIMPNHMHVIWRIHKDLLLQDVQRNFLKYTAQQIKFDLLDSESLLLFDFEVRSKDRRHQFWRRNPLSIDLYSPKVLEQKLNYIHRNPVQKVGS</sequence>
<feature type="domain" description="Transposase IS200-like" evidence="1">
    <location>
        <begin position="2"/>
        <end position="133"/>
    </location>
</feature>
<dbReference type="Gene3D" id="3.30.70.1290">
    <property type="entry name" value="Transposase IS200-like"/>
    <property type="match status" value="1"/>
</dbReference>
<reference evidence="2 3" key="1">
    <citation type="submission" date="2021-04" db="EMBL/GenBank/DDBJ databases">
        <authorList>
            <person name="Rodrigo-Torres L."/>
            <person name="Arahal R. D."/>
            <person name="Lucena T."/>
        </authorList>
    </citation>
    <scope>NUCLEOTIDE SEQUENCE [LARGE SCALE GENOMIC DNA]</scope>
    <source>
        <strain evidence="2 3">CECT 9623</strain>
    </source>
</reference>
<name>A0ABM8UMR6_9BACT</name>